<feature type="transmembrane region" description="Helical" evidence="7">
    <location>
        <begin position="12"/>
        <end position="35"/>
    </location>
</feature>
<evidence type="ECO:0000259" key="9">
    <source>
        <dbReference type="PROSITE" id="PS50929"/>
    </source>
</evidence>
<evidence type="ECO:0000256" key="7">
    <source>
        <dbReference type="SAM" id="Phobius"/>
    </source>
</evidence>
<proteinExistence type="predicted"/>
<dbReference type="Gene3D" id="3.40.50.300">
    <property type="entry name" value="P-loop containing nucleotide triphosphate hydrolases"/>
    <property type="match status" value="1"/>
</dbReference>
<name>A0A7C3Z2E3_UNCW3</name>
<evidence type="ECO:0000256" key="1">
    <source>
        <dbReference type="ARBA" id="ARBA00004651"/>
    </source>
</evidence>
<keyword evidence="3" id="KW-0547">Nucleotide-binding</keyword>
<dbReference type="EMBL" id="DTMQ01000011">
    <property type="protein sequence ID" value="HGE98798.1"/>
    <property type="molecule type" value="Genomic_DNA"/>
</dbReference>
<gene>
    <name evidence="10" type="ORF">ENX07_01830</name>
</gene>
<evidence type="ECO:0000256" key="4">
    <source>
        <dbReference type="ARBA" id="ARBA00022840"/>
    </source>
</evidence>
<dbReference type="InterPro" id="IPR003439">
    <property type="entry name" value="ABC_transporter-like_ATP-bd"/>
</dbReference>
<dbReference type="SUPFAM" id="SSF90123">
    <property type="entry name" value="ABC transporter transmembrane region"/>
    <property type="match status" value="1"/>
</dbReference>
<keyword evidence="5 7" id="KW-1133">Transmembrane helix</keyword>
<dbReference type="InterPro" id="IPR036640">
    <property type="entry name" value="ABC1_TM_sf"/>
</dbReference>
<sequence>MKLVSDFWRREKGWFLFLIFMTIFTTAANLSFPYILKEIIDGIQKQLSGRKILEYVVILLFLGLARSILSTLLPFLRGKTNERFAWLCRARVFSFILNKNEKFFNQFPPGDVIERLEQDLNDLSWFSCSGIFRAIEGGFTLLLGLVILLRINAFLTLLALLPLSLAGGFWSRIGGLVLGTYRRWREKISEVCNYLESSLSGVKLLKAFRKEGDTIAKFLPILQARISGAVQFAKSEAKVSLVFRATAETAILIILCFGGFLVIKNRLTIGEFVAFMAYIGLLVQPFWDLGNFFVTQRRGKVAEKRIRDLAEFPEVIKRQEGERCEIRGFQFVNVEFAYDSKPVLSGVSLEIKEGMKVGIAGPVGSGKTTIAKLLLRLLEPKSGEIRVITDKGILSLMEIDLSHLRSHFGYCPQEPSLFSDTLKNNILFGREELAERLNQAIEISGLVGEIKAMPGGVDSLIGERGIKLSGGQKERVAIARAILSSPRILILDDATASLDAEIEKEVVANLLKAVETLILITHRLSLLSLCDVVYVLEGGKVEEKGKPEELIAQRGLYWRLYERQLLKERLKEDEAV</sequence>
<dbReference type="Pfam" id="PF00664">
    <property type="entry name" value="ABC_membrane"/>
    <property type="match status" value="1"/>
</dbReference>
<evidence type="ECO:0000313" key="10">
    <source>
        <dbReference type="EMBL" id="HGE98798.1"/>
    </source>
</evidence>
<feature type="transmembrane region" description="Helical" evidence="7">
    <location>
        <begin position="157"/>
        <end position="178"/>
    </location>
</feature>
<evidence type="ECO:0000256" key="3">
    <source>
        <dbReference type="ARBA" id="ARBA00022741"/>
    </source>
</evidence>
<keyword evidence="2 7" id="KW-0812">Transmembrane</keyword>
<dbReference type="InterPro" id="IPR027417">
    <property type="entry name" value="P-loop_NTPase"/>
</dbReference>
<feature type="transmembrane region" description="Helical" evidence="7">
    <location>
        <begin position="55"/>
        <end position="76"/>
    </location>
</feature>
<feature type="transmembrane region" description="Helical" evidence="7">
    <location>
        <begin position="131"/>
        <end position="151"/>
    </location>
</feature>
<feature type="transmembrane region" description="Helical" evidence="7">
    <location>
        <begin position="275"/>
        <end position="294"/>
    </location>
</feature>
<dbReference type="GO" id="GO:0005886">
    <property type="term" value="C:plasma membrane"/>
    <property type="evidence" value="ECO:0007669"/>
    <property type="project" value="UniProtKB-SubCell"/>
</dbReference>
<dbReference type="GO" id="GO:0005524">
    <property type="term" value="F:ATP binding"/>
    <property type="evidence" value="ECO:0007669"/>
    <property type="project" value="UniProtKB-KW"/>
</dbReference>
<dbReference type="SMART" id="SM00382">
    <property type="entry name" value="AAA"/>
    <property type="match status" value="1"/>
</dbReference>
<dbReference type="Gene3D" id="1.20.1560.10">
    <property type="entry name" value="ABC transporter type 1, transmembrane domain"/>
    <property type="match status" value="1"/>
</dbReference>
<protein>
    <submittedName>
        <fullName evidence="10">ABC transporter ATP-binding protein</fullName>
    </submittedName>
</protein>
<dbReference type="AlphaFoldDB" id="A0A7C3Z2E3"/>
<keyword evidence="6 7" id="KW-0472">Membrane</keyword>
<evidence type="ECO:0000259" key="8">
    <source>
        <dbReference type="PROSITE" id="PS50893"/>
    </source>
</evidence>
<dbReference type="PANTHER" id="PTHR43394">
    <property type="entry name" value="ATP-DEPENDENT PERMEASE MDL1, MITOCHONDRIAL"/>
    <property type="match status" value="1"/>
</dbReference>
<feature type="transmembrane region" description="Helical" evidence="7">
    <location>
        <begin position="241"/>
        <end position="263"/>
    </location>
</feature>
<dbReference type="SUPFAM" id="SSF52540">
    <property type="entry name" value="P-loop containing nucleoside triphosphate hydrolases"/>
    <property type="match status" value="1"/>
</dbReference>
<evidence type="ECO:0000256" key="2">
    <source>
        <dbReference type="ARBA" id="ARBA00022692"/>
    </source>
</evidence>
<dbReference type="PANTHER" id="PTHR43394:SF1">
    <property type="entry name" value="ATP-BINDING CASSETTE SUB-FAMILY B MEMBER 10, MITOCHONDRIAL"/>
    <property type="match status" value="1"/>
</dbReference>
<feature type="domain" description="ABC transmembrane type-1" evidence="9">
    <location>
        <begin position="16"/>
        <end position="298"/>
    </location>
</feature>
<dbReference type="PROSITE" id="PS50929">
    <property type="entry name" value="ABC_TM1F"/>
    <property type="match status" value="1"/>
</dbReference>
<reference evidence="10" key="1">
    <citation type="journal article" date="2020" name="mSystems">
        <title>Genome- and Community-Level Interaction Insights into Carbon Utilization and Element Cycling Functions of Hydrothermarchaeota in Hydrothermal Sediment.</title>
        <authorList>
            <person name="Zhou Z."/>
            <person name="Liu Y."/>
            <person name="Xu W."/>
            <person name="Pan J."/>
            <person name="Luo Z.H."/>
            <person name="Li M."/>
        </authorList>
    </citation>
    <scope>NUCLEOTIDE SEQUENCE [LARGE SCALE GENOMIC DNA]</scope>
    <source>
        <strain evidence="10">SpSt-906</strain>
    </source>
</reference>
<dbReference type="GO" id="GO:0015421">
    <property type="term" value="F:ABC-type oligopeptide transporter activity"/>
    <property type="evidence" value="ECO:0007669"/>
    <property type="project" value="TreeGrafter"/>
</dbReference>
<dbReference type="InterPro" id="IPR039421">
    <property type="entry name" value="Type_1_exporter"/>
</dbReference>
<evidence type="ECO:0000256" key="6">
    <source>
        <dbReference type="ARBA" id="ARBA00023136"/>
    </source>
</evidence>
<accession>A0A7C3Z2E3</accession>
<keyword evidence="4 10" id="KW-0067">ATP-binding</keyword>
<dbReference type="CDD" id="cd07346">
    <property type="entry name" value="ABC_6TM_exporters"/>
    <property type="match status" value="1"/>
</dbReference>
<comment type="caution">
    <text evidence="10">The sequence shown here is derived from an EMBL/GenBank/DDBJ whole genome shotgun (WGS) entry which is preliminary data.</text>
</comment>
<dbReference type="InterPro" id="IPR003593">
    <property type="entry name" value="AAA+_ATPase"/>
</dbReference>
<evidence type="ECO:0000256" key="5">
    <source>
        <dbReference type="ARBA" id="ARBA00022989"/>
    </source>
</evidence>
<comment type="subcellular location">
    <subcellularLocation>
        <location evidence="1">Cell membrane</location>
        <topology evidence="1">Multi-pass membrane protein</topology>
    </subcellularLocation>
</comment>
<dbReference type="InterPro" id="IPR011527">
    <property type="entry name" value="ABC1_TM_dom"/>
</dbReference>
<dbReference type="Pfam" id="PF00005">
    <property type="entry name" value="ABC_tran"/>
    <property type="match status" value="1"/>
</dbReference>
<organism evidence="10">
    <name type="scientific">candidate division WOR-3 bacterium</name>
    <dbReference type="NCBI Taxonomy" id="2052148"/>
    <lineage>
        <taxon>Bacteria</taxon>
        <taxon>Bacteria division WOR-3</taxon>
    </lineage>
</organism>
<feature type="domain" description="ABC transporter" evidence="8">
    <location>
        <begin position="329"/>
        <end position="563"/>
    </location>
</feature>
<dbReference type="PROSITE" id="PS50893">
    <property type="entry name" value="ABC_TRANSPORTER_2"/>
    <property type="match status" value="1"/>
</dbReference>
<dbReference type="GO" id="GO:0016887">
    <property type="term" value="F:ATP hydrolysis activity"/>
    <property type="evidence" value="ECO:0007669"/>
    <property type="project" value="InterPro"/>
</dbReference>